<dbReference type="Proteomes" id="UP000094580">
    <property type="component" value="Unassembled WGS sequence"/>
</dbReference>
<accession>A0ABX2ZL58</accession>
<proteinExistence type="predicted"/>
<evidence type="ECO:0000313" key="2">
    <source>
        <dbReference type="EMBL" id="ODG89966.1"/>
    </source>
</evidence>
<keyword evidence="1" id="KW-1133">Transmembrane helix</keyword>
<protein>
    <submittedName>
        <fullName evidence="2">Uncharacterized protein</fullName>
    </submittedName>
</protein>
<keyword evidence="1" id="KW-0812">Transmembrane</keyword>
<feature type="transmembrane region" description="Helical" evidence="1">
    <location>
        <begin position="73"/>
        <end position="92"/>
    </location>
</feature>
<evidence type="ECO:0000256" key="1">
    <source>
        <dbReference type="SAM" id="Phobius"/>
    </source>
</evidence>
<evidence type="ECO:0000313" key="3">
    <source>
        <dbReference type="Proteomes" id="UP000094580"/>
    </source>
</evidence>
<feature type="transmembrane region" description="Helical" evidence="1">
    <location>
        <begin position="12"/>
        <end position="34"/>
    </location>
</feature>
<gene>
    <name evidence="2" type="ORF">BED47_13940</name>
</gene>
<name>A0ABX2ZL58_9BACI</name>
<comment type="caution">
    <text evidence="2">The sequence shown here is derived from an EMBL/GenBank/DDBJ whole genome shotgun (WGS) entry which is preliminary data.</text>
</comment>
<dbReference type="EMBL" id="MDKC01000036">
    <property type="protein sequence ID" value="ODG89966.1"/>
    <property type="molecule type" value="Genomic_DNA"/>
</dbReference>
<sequence>MKESSWFIKFNYKSAIIFFSLVIIINLLLCPLFQQIGFAYQTSLFIANSIACSIGLPFVVLKLEGKYKNKSQALKFILVSTAVCTIMSYFLLFPL</sequence>
<feature type="transmembrane region" description="Helical" evidence="1">
    <location>
        <begin position="40"/>
        <end position="61"/>
    </location>
</feature>
<organism evidence="2 3">
    <name type="scientific">Gottfriedia luciferensis</name>
    <dbReference type="NCBI Taxonomy" id="178774"/>
    <lineage>
        <taxon>Bacteria</taxon>
        <taxon>Bacillati</taxon>
        <taxon>Bacillota</taxon>
        <taxon>Bacilli</taxon>
        <taxon>Bacillales</taxon>
        <taxon>Bacillaceae</taxon>
        <taxon>Gottfriedia</taxon>
    </lineage>
</organism>
<reference evidence="2 3" key="1">
    <citation type="submission" date="2016-07" db="EMBL/GenBank/DDBJ databases">
        <authorList>
            <person name="Townsley L."/>
            <person name="Shank E.A."/>
        </authorList>
    </citation>
    <scope>NUCLEOTIDE SEQUENCE [LARGE SCALE GENOMIC DNA]</scope>
    <source>
        <strain evidence="2 3">CH01</strain>
    </source>
</reference>
<keyword evidence="3" id="KW-1185">Reference proteome</keyword>
<keyword evidence="1" id="KW-0472">Membrane</keyword>
<dbReference type="RefSeq" id="WP_069035295.1">
    <property type="nucleotide sequence ID" value="NZ_MDKC01000036.1"/>
</dbReference>